<reference evidence="2 3" key="1">
    <citation type="submission" date="2022-01" db="EMBL/GenBank/DDBJ databases">
        <title>A chromosomal length assembly of Cordylochernes scorpioides.</title>
        <authorList>
            <person name="Zeh D."/>
            <person name="Zeh J."/>
        </authorList>
    </citation>
    <scope>NUCLEOTIDE SEQUENCE [LARGE SCALE GENOMIC DNA]</scope>
    <source>
        <strain evidence="2">IN4F17</strain>
        <tissue evidence="2">Whole Body</tissue>
    </source>
</reference>
<evidence type="ECO:0000256" key="1">
    <source>
        <dbReference type="SAM" id="MobiDB-lite"/>
    </source>
</evidence>
<proteinExistence type="predicted"/>
<dbReference type="InterPro" id="IPR052709">
    <property type="entry name" value="Transposase-MT_Hybrid"/>
</dbReference>
<keyword evidence="3" id="KW-1185">Reference proteome</keyword>
<dbReference type="Gene3D" id="3.30.420.10">
    <property type="entry name" value="Ribonuclease H-like superfamily/Ribonuclease H"/>
    <property type="match status" value="1"/>
</dbReference>
<feature type="region of interest" description="Disordered" evidence="1">
    <location>
        <begin position="199"/>
        <end position="237"/>
    </location>
</feature>
<dbReference type="InterPro" id="IPR036397">
    <property type="entry name" value="RNaseH_sf"/>
</dbReference>
<name>A0ABY6LM64_9ARAC</name>
<gene>
    <name evidence="2" type="ORF">LAZ67_20001096</name>
</gene>
<sequence>MLCIWWDQLGVINYELLQPNETITGERYQQQLMRLCRALKIKRPLYAKRYDKVIYQHDNTRPRVAKVVKETLEALQWDVLPHPPYSPDIAPSDYHMFRSMTHALAEQHFTSYEEAKNWVDVWIASKDEEFFRHGIRMLSKRWEKVVDGLVNKAEDGVNFAKIENSMTEVLNEKETPMENSILHNQQSTKENTNLIATENKNTNWADRVEASEKEPTSQGWKKTKPQKGKTKAFQFNH</sequence>
<dbReference type="Pfam" id="PF01359">
    <property type="entry name" value="Transposase_1"/>
    <property type="match status" value="1"/>
</dbReference>
<dbReference type="InterPro" id="IPR001888">
    <property type="entry name" value="Transposase_1"/>
</dbReference>
<organism evidence="2 3">
    <name type="scientific">Cordylochernes scorpioides</name>
    <dbReference type="NCBI Taxonomy" id="51811"/>
    <lineage>
        <taxon>Eukaryota</taxon>
        <taxon>Metazoa</taxon>
        <taxon>Ecdysozoa</taxon>
        <taxon>Arthropoda</taxon>
        <taxon>Chelicerata</taxon>
        <taxon>Arachnida</taxon>
        <taxon>Pseudoscorpiones</taxon>
        <taxon>Cheliferoidea</taxon>
        <taxon>Chernetidae</taxon>
        <taxon>Cordylochernes</taxon>
    </lineage>
</organism>
<accession>A0ABY6LM64</accession>
<dbReference type="EMBL" id="CP092882">
    <property type="protein sequence ID" value="UYV81406.1"/>
    <property type="molecule type" value="Genomic_DNA"/>
</dbReference>
<protein>
    <recommendedName>
        <fullName evidence="4">Mariner Mos1 transposase</fullName>
    </recommendedName>
</protein>
<dbReference type="Proteomes" id="UP001235939">
    <property type="component" value="Chromosome 20"/>
</dbReference>
<dbReference type="PANTHER" id="PTHR46060">
    <property type="entry name" value="MARINER MOS1 TRANSPOSASE-LIKE PROTEIN"/>
    <property type="match status" value="1"/>
</dbReference>
<evidence type="ECO:0008006" key="4">
    <source>
        <dbReference type="Google" id="ProtNLM"/>
    </source>
</evidence>
<feature type="compositionally biased region" description="Basic and acidic residues" evidence="1">
    <location>
        <begin position="206"/>
        <end position="215"/>
    </location>
</feature>
<evidence type="ECO:0000313" key="2">
    <source>
        <dbReference type="EMBL" id="UYV81406.1"/>
    </source>
</evidence>
<feature type="compositionally biased region" description="Basic residues" evidence="1">
    <location>
        <begin position="221"/>
        <end position="230"/>
    </location>
</feature>
<evidence type="ECO:0000313" key="3">
    <source>
        <dbReference type="Proteomes" id="UP001235939"/>
    </source>
</evidence>
<dbReference type="PANTHER" id="PTHR46060:SF1">
    <property type="entry name" value="MARINER MOS1 TRANSPOSASE-LIKE PROTEIN"/>
    <property type="match status" value="1"/>
</dbReference>